<feature type="non-terminal residue" evidence="1">
    <location>
        <position position="132"/>
    </location>
</feature>
<sequence>MAPIVVNRFYTVPFKVEFTVTLDRIGWIQGTLAGNCRGGIYRDNGDTPVGGALIVDSGLLAVPAGAQRKKEIPIVSTRLTPGLYWVGATFDDIVNTINRIDLTVVPDGTLPASWFLNAPAAALANPYPAIGA</sequence>
<name>X1TMQ5_9ZZZZ</name>
<comment type="caution">
    <text evidence="1">The sequence shown here is derived from an EMBL/GenBank/DDBJ whole genome shotgun (WGS) entry which is preliminary data.</text>
</comment>
<dbReference type="AlphaFoldDB" id="X1TMQ5"/>
<proteinExistence type="predicted"/>
<protein>
    <submittedName>
        <fullName evidence="1">Uncharacterized protein</fullName>
    </submittedName>
</protein>
<accession>X1TMQ5</accession>
<gene>
    <name evidence="1" type="ORF">S12H4_41441</name>
</gene>
<dbReference type="EMBL" id="BARW01025258">
    <property type="protein sequence ID" value="GAJ06618.1"/>
    <property type="molecule type" value="Genomic_DNA"/>
</dbReference>
<organism evidence="1">
    <name type="scientific">marine sediment metagenome</name>
    <dbReference type="NCBI Taxonomy" id="412755"/>
    <lineage>
        <taxon>unclassified sequences</taxon>
        <taxon>metagenomes</taxon>
        <taxon>ecological metagenomes</taxon>
    </lineage>
</organism>
<evidence type="ECO:0000313" key="1">
    <source>
        <dbReference type="EMBL" id="GAJ06618.1"/>
    </source>
</evidence>
<reference evidence="1" key="1">
    <citation type="journal article" date="2014" name="Front. Microbiol.">
        <title>High frequency of phylogenetically diverse reductive dehalogenase-homologous genes in deep subseafloor sedimentary metagenomes.</title>
        <authorList>
            <person name="Kawai M."/>
            <person name="Futagami T."/>
            <person name="Toyoda A."/>
            <person name="Takaki Y."/>
            <person name="Nishi S."/>
            <person name="Hori S."/>
            <person name="Arai W."/>
            <person name="Tsubouchi T."/>
            <person name="Morono Y."/>
            <person name="Uchiyama I."/>
            <person name="Ito T."/>
            <person name="Fujiyama A."/>
            <person name="Inagaki F."/>
            <person name="Takami H."/>
        </authorList>
    </citation>
    <scope>NUCLEOTIDE SEQUENCE</scope>
    <source>
        <strain evidence="1">Expedition CK06-06</strain>
    </source>
</reference>